<evidence type="ECO:0000313" key="3">
    <source>
        <dbReference type="EMBL" id="GCB69849.1"/>
    </source>
</evidence>
<dbReference type="STRING" id="75743.A0A401P9P9"/>
<evidence type="ECO:0000313" key="4">
    <source>
        <dbReference type="Proteomes" id="UP000288216"/>
    </source>
</evidence>
<dbReference type="GO" id="GO:0051721">
    <property type="term" value="F:protein phosphatase 2A binding"/>
    <property type="evidence" value="ECO:0007669"/>
    <property type="project" value="TreeGrafter"/>
</dbReference>
<dbReference type="Gene3D" id="1.25.40.540">
    <property type="entry name" value="TAP42-like family"/>
    <property type="match status" value="1"/>
</dbReference>
<comment type="similarity">
    <text evidence="1">Belongs to the IGBP1/TAP42 family.</text>
</comment>
<evidence type="ECO:0000256" key="1">
    <source>
        <dbReference type="ARBA" id="ARBA00034730"/>
    </source>
</evidence>
<evidence type="ECO:0000256" key="2">
    <source>
        <dbReference type="SAM" id="MobiDB-lite"/>
    </source>
</evidence>
<reference evidence="3 4" key="1">
    <citation type="journal article" date="2018" name="Nat. Ecol. Evol.">
        <title>Shark genomes provide insights into elasmobranch evolution and the origin of vertebrates.</title>
        <authorList>
            <person name="Hara Y"/>
            <person name="Yamaguchi K"/>
            <person name="Onimaru K"/>
            <person name="Kadota M"/>
            <person name="Koyanagi M"/>
            <person name="Keeley SD"/>
            <person name="Tatsumi K"/>
            <person name="Tanaka K"/>
            <person name="Motone F"/>
            <person name="Kageyama Y"/>
            <person name="Nozu R"/>
            <person name="Adachi N"/>
            <person name="Nishimura O"/>
            <person name="Nakagawa R"/>
            <person name="Tanegashima C"/>
            <person name="Kiyatake I"/>
            <person name="Matsumoto R"/>
            <person name="Murakumo K"/>
            <person name="Nishida K"/>
            <person name="Terakita A"/>
            <person name="Kuratani S"/>
            <person name="Sato K"/>
            <person name="Hyodo S Kuraku.S."/>
        </authorList>
    </citation>
    <scope>NUCLEOTIDE SEQUENCE [LARGE SCALE GENOMIC DNA]</scope>
</reference>
<sequence>MMAAVGVTEPEKEAVVEAEATCSQAEPAEFRKLSDIFESGWKLHEEAESSNEPSNSDTFQRKVRRGVELLEQATRMVNQLDLFSRNEELEEIATADVKYLLLPVLLGALTMKLGNSAKRLEHVQKAQVYYMDFLKRCKDYNIMTFEIPLKVENNEEHNEASVPNNPGVCSQSSLLFMASKRQAKIERYNMKKETEAQLKEIKSIICSGKADDEQTRKFYLLNLQRWINTSLEEIESIEQEIEILKRMEGTKRPQSTRPQRPPMQPFILTQDAVQAKVFGAGYPSLPTMTVDDWYEQHKKQGVLPDQGVPRRHPGDEENQDQEAENDNEADDEQALKIARDKDDWKDTRRRGYGNRQNMG</sequence>
<proteinExistence type="inferred from homology"/>
<dbReference type="AlphaFoldDB" id="A0A401P9P9"/>
<feature type="region of interest" description="Disordered" evidence="2">
    <location>
        <begin position="300"/>
        <end position="359"/>
    </location>
</feature>
<dbReference type="GO" id="GO:0005829">
    <property type="term" value="C:cytosol"/>
    <property type="evidence" value="ECO:0007669"/>
    <property type="project" value="TreeGrafter"/>
</dbReference>
<feature type="compositionally biased region" description="Acidic residues" evidence="2">
    <location>
        <begin position="316"/>
        <end position="332"/>
    </location>
</feature>
<dbReference type="FunFam" id="1.25.40.540:FF:000003">
    <property type="entry name" value="Immunoglobulin (CD79A)-binding protein 1"/>
    <property type="match status" value="1"/>
</dbReference>
<accession>A0A401P9P9</accession>
<dbReference type="Gene3D" id="6.10.250.1140">
    <property type="match status" value="1"/>
</dbReference>
<dbReference type="PANTHER" id="PTHR10933:SF9">
    <property type="entry name" value="IMMUNOGLOBULIN-BINDING PROTEIN 1"/>
    <property type="match status" value="1"/>
</dbReference>
<dbReference type="Proteomes" id="UP000288216">
    <property type="component" value="Unassembled WGS sequence"/>
</dbReference>
<dbReference type="OrthoDB" id="10261753at2759"/>
<name>A0A401P9P9_SCYTO</name>
<dbReference type="GO" id="GO:0009966">
    <property type="term" value="P:regulation of signal transduction"/>
    <property type="evidence" value="ECO:0007669"/>
    <property type="project" value="InterPro"/>
</dbReference>
<dbReference type="OMA" id="EYELCEA"/>
<gene>
    <name evidence="3" type="ORF">scyTo_0001141</name>
</gene>
<dbReference type="PANTHER" id="PTHR10933">
    <property type="entry name" value="IMMUNOGLOBULIN-BINDING PROTEIN 1"/>
    <property type="match status" value="1"/>
</dbReference>
<dbReference type="Pfam" id="PF04177">
    <property type="entry name" value="TAP42"/>
    <property type="match status" value="1"/>
</dbReference>
<dbReference type="GO" id="GO:0035303">
    <property type="term" value="P:regulation of dephosphorylation"/>
    <property type="evidence" value="ECO:0007669"/>
    <property type="project" value="TreeGrafter"/>
</dbReference>
<dbReference type="EMBL" id="BFAA01000243">
    <property type="protein sequence ID" value="GCB69849.1"/>
    <property type="molecule type" value="Genomic_DNA"/>
</dbReference>
<feature type="compositionally biased region" description="Basic and acidic residues" evidence="2">
    <location>
        <begin position="333"/>
        <end position="346"/>
    </location>
</feature>
<comment type="caution">
    <text evidence="3">The sequence shown here is derived from an EMBL/GenBank/DDBJ whole genome shotgun (WGS) entry which is preliminary data.</text>
</comment>
<keyword evidence="4" id="KW-1185">Reference proteome</keyword>
<protein>
    <recommendedName>
        <fullName evidence="5">Immunoglobulin-binding protein 1</fullName>
    </recommendedName>
</protein>
<dbReference type="InterPro" id="IPR038511">
    <property type="entry name" value="TAP42/TAP46-like_sf"/>
</dbReference>
<organism evidence="3 4">
    <name type="scientific">Scyliorhinus torazame</name>
    <name type="common">Cloudy catshark</name>
    <name type="synonym">Catulus torazame</name>
    <dbReference type="NCBI Taxonomy" id="75743"/>
    <lineage>
        <taxon>Eukaryota</taxon>
        <taxon>Metazoa</taxon>
        <taxon>Chordata</taxon>
        <taxon>Craniata</taxon>
        <taxon>Vertebrata</taxon>
        <taxon>Chondrichthyes</taxon>
        <taxon>Elasmobranchii</taxon>
        <taxon>Galeomorphii</taxon>
        <taxon>Galeoidea</taxon>
        <taxon>Carcharhiniformes</taxon>
        <taxon>Scyliorhinidae</taxon>
        <taxon>Scyliorhinus</taxon>
    </lineage>
</organism>
<dbReference type="InterPro" id="IPR007304">
    <property type="entry name" value="TAP46-like"/>
</dbReference>
<evidence type="ECO:0008006" key="5">
    <source>
        <dbReference type="Google" id="ProtNLM"/>
    </source>
</evidence>